<dbReference type="Gene3D" id="2.30.30.390">
    <property type="entry name" value="Hemimethylated DNA-binding domain"/>
    <property type="match status" value="1"/>
</dbReference>
<dbReference type="OrthoDB" id="28868at2759"/>
<dbReference type="Proteomes" id="UP000247409">
    <property type="component" value="Unassembled WGS sequence"/>
</dbReference>
<gene>
    <name evidence="2" type="ORF">BWQ96_08540</name>
</gene>
<feature type="domain" description="Hemimethylated DNA-binding" evidence="1">
    <location>
        <begin position="69"/>
        <end position="172"/>
    </location>
</feature>
<keyword evidence="2" id="KW-0645">Protease</keyword>
<dbReference type="EMBL" id="NBIV01000198">
    <property type="protein sequence ID" value="PXF41751.1"/>
    <property type="molecule type" value="Genomic_DNA"/>
</dbReference>
<dbReference type="NCBIfam" id="TIGR02097">
    <property type="entry name" value="yccV"/>
    <property type="match status" value="1"/>
</dbReference>
<dbReference type="AlphaFoldDB" id="A0A2V3II54"/>
<proteinExistence type="predicted"/>
<keyword evidence="3" id="KW-1185">Reference proteome</keyword>
<protein>
    <submittedName>
        <fullName evidence="2">Clp protease adapter protein ClpF, chloroplastic</fullName>
    </submittedName>
</protein>
<evidence type="ECO:0000313" key="2">
    <source>
        <dbReference type="EMBL" id="PXF41751.1"/>
    </source>
</evidence>
<reference evidence="2 3" key="1">
    <citation type="journal article" date="2018" name="Mol. Biol. Evol.">
        <title>Analysis of the draft genome of the red seaweed Gracilariopsis chorda provides insights into genome size evolution in Rhodophyta.</title>
        <authorList>
            <person name="Lee J."/>
            <person name="Yang E.C."/>
            <person name="Graf L."/>
            <person name="Yang J.H."/>
            <person name="Qiu H."/>
            <person name="Zel Zion U."/>
            <person name="Chan C.X."/>
            <person name="Stephens T.G."/>
            <person name="Weber A.P.M."/>
            <person name="Boo G.H."/>
            <person name="Boo S.M."/>
            <person name="Kim K.M."/>
            <person name="Shin Y."/>
            <person name="Jung M."/>
            <person name="Lee S.J."/>
            <person name="Yim H.S."/>
            <person name="Lee J.H."/>
            <person name="Bhattacharya D."/>
            <person name="Yoon H.S."/>
        </authorList>
    </citation>
    <scope>NUCLEOTIDE SEQUENCE [LARGE SCALE GENOMIC DNA]</scope>
    <source>
        <strain evidence="2 3">SKKU-2015</strain>
        <tissue evidence="2">Whole body</tissue>
    </source>
</reference>
<evidence type="ECO:0000313" key="3">
    <source>
        <dbReference type="Proteomes" id="UP000247409"/>
    </source>
</evidence>
<dbReference type="SUPFAM" id="SSF141255">
    <property type="entry name" value="YccV-like"/>
    <property type="match status" value="1"/>
</dbReference>
<name>A0A2V3II54_9FLOR</name>
<dbReference type="GO" id="GO:0006508">
    <property type="term" value="P:proteolysis"/>
    <property type="evidence" value="ECO:0007669"/>
    <property type="project" value="UniProtKB-KW"/>
</dbReference>
<sequence length="190" mass="21614">MLQLALKEQDFQTAAQIRDARRALDDTDPTAKLRTELQHALDTQDFSRACALRDRIDQLTMMLFAERAKPKFPIGLVVRHKLLGYRMILFGVDYRCRTARGGHSFFSSGLNERGDDQPWYHAAVDERDKTAGDNIVYVAEDECCPAAEGTLVQHPITRIMFKGIYETTTCPGLTCYIPCGRDEEAYEDYP</sequence>
<dbReference type="InterPro" id="IPR011722">
    <property type="entry name" value="Hemimethylated_DNA-bd_dom"/>
</dbReference>
<dbReference type="InterPro" id="IPR036623">
    <property type="entry name" value="Hemimethylated_DNA-bd_sf"/>
</dbReference>
<evidence type="ECO:0000259" key="1">
    <source>
        <dbReference type="SMART" id="SM00992"/>
    </source>
</evidence>
<organism evidence="2 3">
    <name type="scientific">Gracilariopsis chorda</name>
    <dbReference type="NCBI Taxonomy" id="448386"/>
    <lineage>
        <taxon>Eukaryota</taxon>
        <taxon>Rhodophyta</taxon>
        <taxon>Florideophyceae</taxon>
        <taxon>Rhodymeniophycidae</taxon>
        <taxon>Gracilariales</taxon>
        <taxon>Gracilariaceae</taxon>
        <taxon>Gracilariopsis</taxon>
    </lineage>
</organism>
<dbReference type="GO" id="GO:0008233">
    <property type="term" value="F:peptidase activity"/>
    <property type="evidence" value="ECO:0007669"/>
    <property type="project" value="UniProtKB-KW"/>
</dbReference>
<keyword evidence="2" id="KW-0378">Hydrolase</keyword>
<dbReference type="GO" id="GO:0003677">
    <property type="term" value="F:DNA binding"/>
    <property type="evidence" value="ECO:0007669"/>
    <property type="project" value="InterPro"/>
</dbReference>
<accession>A0A2V3II54</accession>
<dbReference type="SMART" id="SM00992">
    <property type="entry name" value="YccV-like"/>
    <property type="match status" value="1"/>
</dbReference>
<comment type="caution">
    <text evidence="2">The sequence shown here is derived from an EMBL/GenBank/DDBJ whole genome shotgun (WGS) entry which is preliminary data.</text>
</comment>
<dbReference type="Pfam" id="PF08755">
    <property type="entry name" value="YccV-like"/>
    <property type="match status" value="1"/>
</dbReference>